<protein>
    <submittedName>
        <fullName evidence="1">Uncharacterized protein</fullName>
    </submittedName>
</protein>
<dbReference type="EMBL" id="JBHTJM010000009">
    <property type="protein sequence ID" value="MFD0964489.1"/>
    <property type="molecule type" value="Genomic_DNA"/>
</dbReference>
<evidence type="ECO:0000313" key="2">
    <source>
        <dbReference type="Proteomes" id="UP001596997"/>
    </source>
</evidence>
<proteinExistence type="predicted"/>
<name>A0ABW3I512_9FLAO</name>
<evidence type="ECO:0000313" key="1">
    <source>
        <dbReference type="EMBL" id="MFD0964489.1"/>
    </source>
</evidence>
<accession>A0ABW3I512</accession>
<dbReference type="RefSeq" id="WP_377716034.1">
    <property type="nucleotide sequence ID" value="NZ_JBHTJM010000009.1"/>
</dbReference>
<gene>
    <name evidence="1" type="ORF">ACFQ1O_10785</name>
</gene>
<sequence length="203" mass="22209">METATLEKVFNVDNKNGASVDGVSVNAYGQGQCSGATYTVSAHSTIDVDFTINMLCITPENVKSLDNLVRSMLDASKQHEYDELSKKEVSGGISFFAFWSGGAKASYSDTKHTMDKWGLSERNQEKIVDAMLELVAKTNKFSFKGTISNNDYDYSVSGNLFGIVMDCTIQKGETHNQVRFLAPKVHMNSTDGASSLPVEGKLY</sequence>
<organism evidence="1 2">
    <name type="scientific">Pseudofulvibacter geojedonensis</name>
    <dbReference type="NCBI Taxonomy" id="1123758"/>
    <lineage>
        <taxon>Bacteria</taxon>
        <taxon>Pseudomonadati</taxon>
        <taxon>Bacteroidota</taxon>
        <taxon>Flavobacteriia</taxon>
        <taxon>Flavobacteriales</taxon>
        <taxon>Flavobacteriaceae</taxon>
        <taxon>Pseudofulvibacter</taxon>
    </lineage>
</organism>
<dbReference type="Proteomes" id="UP001596997">
    <property type="component" value="Unassembled WGS sequence"/>
</dbReference>
<reference evidence="2" key="1">
    <citation type="journal article" date="2019" name="Int. J. Syst. Evol. Microbiol.">
        <title>The Global Catalogue of Microorganisms (GCM) 10K type strain sequencing project: providing services to taxonomists for standard genome sequencing and annotation.</title>
        <authorList>
            <consortium name="The Broad Institute Genomics Platform"/>
            <consortium name="The Broad Institute Genome Sequencing Center for Infectious Disease"/>
            <person name="Wu L."/>
            <person name="Ma J."/>
        </authorList>
    </citation>
    <scope>NUCLEOTIDE SEQUENCE [LARGE SCALE GENOMIC DNA]</scope>
    <source>
        <strain evidence="2">CCUG 62114</strain>
    </source>
</reference>
<comment type="caution">
    <text evidence="1">The sequence shown here is derived from an EMBL/GenBank/DDBJ whole genome shotgun (WGS) entry which is preliminary data.</text>
</comment>
<keyword evidence="2" id="KW-1185">Reference proteome</keyword>